<dbReference type="EMBL" id="JAVFKD010000002">
    <property type="protein sequence ID" value="KAK5997641.1"/>
    <property type="molecule type" value="Genomic_DNA"/>
</dbReference>
<accession>A0ABR0T0W2</accession>
<organism evidence="1 2">
    <name type="scientific">Cladobotryum mycophilum</name>
    <dbReference type="NCBI Taxonomy" id="491253"/>
    <lineage>
        <taxon>Eukaryota</taxon>
        <taxon>Fungi</taxon>
        <taxon>Dikarya</taxon>
        <taxon>Ascomycota</taxon>
        <taxon>Pezizomycotina</taxon>
        <taxon>Sordariomycetes</taxon>
        <taxon>Hypocreomycetidae</taxon>
        <taxon>Hypocreales</taxon>
        <taxon>Hypocreaceae</taxon>
        <taxon>Cladobotryum</taxon>
    </lineage>
</organism>
<gene>
    <name evidence="1" type="ORF">PT974_03005</name>
</gene>
<dbReference type="Proteomes" id="UP001338125">
    <property type="component" value="Unassembled WGS sequence"/>
</dbReference>
<proteinExistence type="predicted"/>
<name>A0ABR0T0W2_9HYPO</name>
<evidence type="ECO:0000313" key="1">
    <source>
        <dbReference type="EMBL" id="KAK5997641.1"/>
    </source>
</evidence>
<dbReference type="SUPFAM" id="SSF48576">
    <property type="entry name" value="Terpenoid synthases"/>
    <property type="match status" value="1"/>
</dbReference>
<reference evidence="1 2" key="1">
    <citation type="submission" date="2024-01" db="EMBL/GenBank/DDBJ databases">
        <title>Complete genome of Cladobotryum mycophilum ATHUM6906.</title>
        <authorList>
            <person name="Christinaki A.C."/>
            <person name="Myridakis A.I."/>
            <person name="Kouvelis V.N."/>
        </authorList>
    </citation>
    <scope>NUCLEOTIDE SEQUENCE [LARGE SCALE GENOMIC DNA]</scope>
    <source>
        <strain evidence="1 2">ATHUM6906</strain>
    </source>
</reference>
<protein>
    <submittedName>
        <fullName evidence="1">Bifunctional sesterterpene synthase astC-like protein</fullName>
    </submittedName>
</protein>
<comment type="caution">
    <text evidence="1">The sequence shown here is derived from an EMBL/GenBank/DDBJ whole genome shotgun (WGS) entry which is preliminary data.</text>
</comment>
<dbReference type="Gene3D" id="1.10.600.10">
    <property type="entry name" value="Farnesyl Diphosphate Synthase"/>
    <property type="match status" value="1"/>
</dbReference>
<keyword evidence="2" id="KW-1185">Reference proteome</keyword>
<dbReference type="InterPro" id="IPR008949">
    <property type="entry name" value="Isoprenoid_synthase_dom_sf"/>
</dbReference>
<dbReference type="Pfam" id="PF19086">
    <property type="entry name" value="Terpene_syn_C_2"/>
    <property type="match status" value="1"/>
</dbReference>
<sequence>MEETQKPHENGAGDPLVSRFQPKISRFAYITDDASLQCQIDLVGKEYIGVIPANFGRRTGNCIALSYPHCLPERLATIAYAVETGFIHDDIHYTQFTKMNSNGTHNVPQKVDPRALFKKRSKVSLSKLARSLERLAPEIGRDIMTQWETWQRNEEVMTSKMGTYRNFEEFMADRLDDIAAGFYTQLVRFAGNITLTDEEEALVAPIIRPLIFDAVTLTNDYFSFDKEYAVHLESGGKEALANQRFFQVKPSKQVWQASKQAELIFLSKQASLNSLRLG</sequence>
<evidence type="ECO:0000313" key="2">
    <source>
        <dbReference type="Proteomes" id="UP001338125"/>
    </source>
</evidence>